<dbReference type="SMART" id="SM00939">
    <property type="entry name" value="PepX_C"/>
    <property type="match status" value="1"/>
</dbReference>
<dbReference type="RefSeq" id="XP_033392803.1">
    <property type="nucleotide sequence ID" value="XM_033535061.1"/>
</dbReference>
<dbReference type="Gene3D" id="3.40.50.1820">
    <property type="entry name" value="alpha/beta hydrolase"/>
    <property type="match status" value="1"/>
</dbReference>
<dbReference type="InterPro" id="IPR000383">
    <property type="entry name" value="Xaa-Pro-like_dom"/>
</dbReference>
<dbReference type="AlphaFoldDB" id="A0A6A6B1E5"/>
<dbReference type="Gene3D" id="2.60.120.260">
    <property type="entry name" value="Galactose-binding domain-like"/>
    <property type="match status" value="1"/>
</dbReference>
<dbReference type="InterPro" id="IPR005674">
    <property type="entry name" value="CocE/Ser_esterase"/>
</dbReference>
<evidence type="ECO:0000313" key="4">
    <source>
        <dbReference type="Proteomes" id="UP000799438"/>
    </source>
</evidence>
<dbReference type="PANTHER" id="PTHR43056:SF10">
    <property type="entry name" value="COCE_NOND FAMILY, PUTATIVE (AFU_ORTHOLOGUE AFUA_7G00600)-RELATED"/>
    <property type="match status" value="1"/>
</dbReference>
<evidence type="ECO:0000313" key="3">
    <source>
        <dbReference type="EMBL" id="KAF2137085.1"/>
    </source>
</evidence>
<dbReference type="Proteomes" id="UP000799438">
    <property type="component" value="Unassembled WGS sequence"/>
</dbReference>
<dbReference type="SUPFAM" id="SSF53474">
    <property type="entry name" value="alpha/beta-Hydrolases"/>
    <property type="match status" value="1"/>
</dbReference>
<dbReference type="Pfam" id="PF02129">
    <property type="entry name" value="Peptidase_S15"/>
    <property type="match status" value="1"/>
</dbReference>
<feature type="domain" description="Xaa-Pro dipeptidyl-peptidase C-terminal" evidence="2">
    <location>
        <begin position="331"/>
        <end position="585"/>
    </location>
</feature>
<dbReference type="GO" id="GO:0008239">
    <property type="term" value="F:dipeptidyl-peptidase activity"/>
    <property type="evidence" value="ECO:0007669"/>
    <property type="project" value="InterPro"/>
</dbReference>
<sequence>MATLKRQFPDIVFRKLTPPAEHPTYEYDGFNPSVQTLPKGHTRKPGLRPFGIDTVFEKDVAVKLRDGVTIYTDVFRPTSSSEEDGKVPAVIPWSPYGKSGRGSFNYDNMGPFRMGLALDQTSGYEKFEAPDPAEWAERGYAIVNVDPRGAGDSEGEIAFWGQQEAEDMYDFVDWVAAQPWCSGSVAFAGNSWLAVSQINFASRFKHPAVKALAPWEGLSDLYRQQFVRGGVPRVEFFDLVTQGFAGHGRTEDLKAMYHKHPIFDEYWEDKAIKVENIDVPLYLTASYSTGLHSEGSFHTFMKAKSQQKWLRVHASQEWHDIYRPDVNDELQQFFDHYCKGINNGWEKTPAFRISLLGFTGSPAKTIVERAEDAWPIPLTEEVKYYLDSATKTLSPTAPTTEASASYSAHSATDCLDFTHTFAAYTELAGYPVAKVCISFANPNVTDVHVQIRKKSRSGTLLASLNFPVPIPERDVPDTNVAKFLGPEGMLRAGCAGTKTLCNGRVAYALDRAAEPVPVDQVLQLEIPIWPLGMVFEAGEGVVLRVAGRELRLPELEGLERGSGGEEGESARCTLHTGGRWQSWVLLPVIP</sequence>
<dbReference type="InterPro" id="IPR008979">
    <property type="entry name" value="Galactose-bd-like_sf"/>
</dbReference>
<accession>A0A6A6B1E5</accession>
<keyword evidence="4" id="KW-1185">Reference proteome</keyword>
<name>A0A6A6B1E5_9PEZI</name>
<dbReference type="InterPro" id="IPR029058">
    <property type="entry name" value="AB_hydrolase_fold"/>
</dbReference>
<dbReference type="SUPFAM" id="SSF49785">
    <property type="entry name" value="Galactose-binding domain-like"/>
    <property type="match status" value="1"/>
</dbReference>
<proteinExistence type="predicted"/>
<dbReference type="NCBIfam" id="TIGR00976">
    <property type="entry name" value="CocE_NonD"/>
    <property type="match status" value="1"/>
</dbReference>
<dbReference type="Gene3D" id="1.10.3020.20">
    <property type="match status" value="1"/>
</dbReference>
<organism evidence="3 4">
    <name type="scientific">Aplosporella prunicola CBS 121167</name>
    <dbReference type="NCBI Taxonomy" id="1176127"/>
    <lineage>
        <taxon>Eukaryota</taxon>
        <taxon>Fungi</taxon>
        <taxon>Dikarya</taxon>
        <taxon>Ascomycota</taxon>
        <taxon>Pezizomycotina</taxon>
        <taxon>Dothideomycetes</taxon>
        <taxon>Dothideomycetes incertae sedis</taxon>
        <taxon>Botryosphaeriales</taxon>
        <taxon>Aplosporellaceae</taxon>
        <taxon>Aplosporella</taxon>
    </lineage>
</organism>
<dbReference type="GeneID" id="54292555"/>
<dbReference type="PANTHER" id="PTHR43056">
    <property type="entry name" value="PEPTIDASE S9 PROLYL OLIGOPEPTIDASE"/>
    <property type="match status" value="1"/>
</dbReference>
<dbReference type="InterPro" id="IPR050585">
    <property type="entry name" value="Xaa-Pro_dipeptidyl-ppase/CocE"/>
</dbReference>
<protein>
    <recommendedName>
        <fullName evidence="2">Xaa-Pro dipeptidyl-peptidase C-terminal domain-containing protein</fullName>
    </recommendedName>
</protein>
<evidence type="ECO:0000259" key="2">
    <source>
        <dbReference type="SMART" id="SM00939"/>
    </source>
</evidence>
<keyword evidence="1" id="KW-0378">Hydrolase</keyword>
<dbReference type="OrthoDB" id="2578740at2759"/>
<reference evidence="3" key="1">
    <citation type="journal article" date="2020" name="Stud. Mycol.">
        <title>101 Dothideomycetes genomes: a test case for predicting lifestyles and emergence of pathogens.</title>
        <authorList>
            <person name="Haridas S."/>
            <person name="Albert R."/>
            <person name="Binder M."/>
            <person name="Bloem J."/>
            <person name="Labutti K."/>
            <person name="Salamov A."/>
            <person name="Andreopoulos B."/>
            <person name="Baker S."/>
            <person name="Barry K."/>
            <person name="Bills G."/>
            <person name="Bluhm B."/>
            <person name="Cannon C."/>
            <person name="Castanera R."/>
            <person name="Culley D."/>
            <person name="Daum C."/>
            <person name="Ezra D."/>
            <person name="Gonzalez J."/>
            <person name="Henrissat B."/>
            <person name="Kuo A."/>
            <person name="Liang C."/>
            <person name="Lipzen A."/>
            <person name="Lutzoni F."/>
            <person name="Magnuson J."/>
            <person name="Mondo S."/>
            <person name="Nolan M."/>
            <person name="Ohm R."/>
            <person name="Pangilinan J."/>
            <person name="Park H.-J."/>
            <person name="Ramirez L."/>
            <person name="Alfaro M."/>
            <person name="Sun H."/>
            <person name="Tritt A."/>
            <person name="Yoshinaga Y."/>
            <person name="Zwiers L.-H."/>
            <person name="Turgeon B."/>
            <person name="Goodwin S."/>
            <person name="Spatafora J."/>
            <person name="Crous P."/>
            <person name="Grigoriev I."/>
        </authorList>
    </citation>
    <scope>NUCLEOTIDE SEQUENCE</scope>
    <source>
        <strain evidence="3">CBS 121167</strain>
    </source>
</reference>
<gene>
    <name evidence="3" type="ORF">K452DRAFT_114106</name>
</gene>
<dbReference type="EMBL" id="ML995507">
    <property type="protein sequence ID" value="KAF2137085.1"/>
    <property type="molecule type" value="Genomic_DNA"/>
</dbReference>
<dbReference type="InterPro" id="IPR013736">
    <property type="entry name" value="Xaa-Pro_dipept_C"/>
</dbReference>
<evidence type="ECO:0000256" key="1">
    <source>
        <dbReference type="ARBA" id="ARBA00022801"/>
    </source>
</evidence>
<dbReference type="Pfam" id="PF08530">
    <property type="entry name" value="PepX_C"/>
    <property type="match status" value="1"/>
</dbReference>